<evidence type="ECO:0000313" key="3">
    <source>
        <dbReference type="Proteomes" id="UP001527181"/>
    </source>
</evidence>
<dbReference type="Gene3D" id="3.40.630.30">
    <property type="match status" value="1"/>
</dbReference>
<comment type="caution">
    <text evidence="2">The sequence shown here is derived from an EMBL/GenBank/DDBJ whole genome shotgun (WGS) entry which is preliminary data.</text>
</comment>
<dbReference type="InterPro" id="IPR050276">
    <property type="entry name" value="MshD_Acetyltransferase"/>
</dbReference>
<reference evidence="2 3" key="1">
    <citation type="submission" date="2022-05" db="EMBL/GenBank/DDBJ databases">
        <title>Genome Sequencing of Bee-Associated Microbes.</title>
        <authorList>
            <person name="Dunlap C."/>
        </authorList>
    </citation>
    <scope>NUCLEOTIDE SEQUENCE [LARGE SCALE GENOMIC DNA]</scope>
    <source>
        <strain evidence="2 3">NRRL B-04010</strain>
    </source>
</reference>
<dbReference type="Pfam" id="PF00583">
    <property type="entry name" value="Acetyltransf_1"/>
    <property type="match status" value="1"/>
</dbReference>
<feature type="domain" description="N-acetyltransferase" evidence="1">
    <location>
        <begin position="1"/>
        <end position="172"/>
    </location>
</feature>
<dbReference type="InterPro" id="IPR000182">
    <property type="entry name" value="GNAT_dom"/>
</dbReference>
<keyword evidence="3" id="KW-1185">Reference proteome</keyword>
<proteinExistence type="predicted"/>
<dbReference type="RefSeq" id="WP_005550350.1">
    <property type="nucleotide sequence ID" value="NZ_JAMDLX010000124.1"/>
</dbReference>
<protein>
    <submittedName>
        <fullName evidence="2">GNAT family N-acetyltransferase</fullName>
    </submittedName>
</protein>
<accession>A0ABT4H7I8</accession>
<evidence type="ECO:0000259" key="1">
    <source>
        <dbReference type="PROSITE" id="PS51186"/>
    </source>
</evidence>
<sequence>MNIRVATHQDTERLAMVHVNSWKTTYQGIIPEAYLSNLSVEGRKKNWGLIFKNPNQDETIYVIEDGGKIIGFIDGGKNRELGMDYDAEIYSFYLLKEVQGRGYGKLLFNRLVKKLRSDNYNSLMVWVLERNPSIGFYEKMGGEYITKKEIKIGEQIVIETAFGWKDLGAMSL</sequence>
<name>A0ABT4H7I8_PAEAL</name>
<dbReference type="CDD" id="cd04301">
    <property type="entry name" value="NAT_SF"/>
    <property type="match status" value="1"/>
</dbReference>
<dbReference type="EMBL" id="JAMDNP010000132">
    <property type="protein sequence ID" value="MCY9764864.1"/>
    <property type="molecule type" value="Genomic_DNA"/>
</dbReference>
<dbReference type="PANTHER" id="PTHR43617:SF30">
    <property type="entry name" value="HISTONE ACETYLTRANSFERASE"/>
    <property type="match status" value="1"/>
</dbReference>
<dbReference type="Proteomes" id="UP001527181">
    <property type="component" value="Unassembled WGS sequence"/>
</dbReference>
<gene>
    <name evidence="2" type="ORF">M5X12_30685</name>
</gene>
<dbReference type="PANTHER" id="PTHR43617">
    <property type="entry name" value="L-AMINO ACID N-ACETYLTRANSFERASE"/>
    <property type="match status" value="1"/>
</dbReference>
<dbReference type="SUPFAM" id="SSF55729">
    <property type="entry name" value="Acyl-CoA N-acyltransferases (Nat)"/>
    <property type="match status" value="1"/>
</dbReference>
<evidence type="ECO:0000313" key="2">
    <source>
        <dbReference type="EMBL" id="MCY9764864.1"/>
    </source>
</evidence>
<dbReference type="PROSITE" id="PS51186">
    <property type="entry name" value="GNAT"/>
    <property type="match status" value="1"/>
</dbReference>
<organism evidence="2 3">
    <name type="scientific">Paenibacillus alvei</name>
    <name type="common">Bacillus alvei</name>
    <dbReference type="NCBI Taxonomy" id="44250"/>
    <lineage>
        <taxon>Bacteria</taxon>
        <taxon>Bacillati</taxon>
        <taxon>Bacillota</taxon>
        <taxon>Bacilli</taxon>
        <taxon>Bacillales</taxon>
        <taxon>Paenibacillaceae</taxon>
        <taxon>Paenibacillus</taxon>
    </lineage>
</organism>
<dbReference type="InterPro" id="IPR016181">
    <property type="entry name" value="Acyl_CoA_acyltransferase"/>
</dbReference>
<dbReference type="GeneID" id="94491311"/>